<name>A0A225T0T3_9BURK</name>
<evidence type="ECO:0000313" key="4">
    <source>
        <dbReference type="Proteomes" id="UP000214747"/>
    </source>
</evidence>
<sequence>MAQPHPWSVFSACRGGRPLLPAPAAPTTAGVHRSTAVQPLERGNNTRMISSTPTSPYLPFNDTHRSGMTLFCLHHAGSNAASFRSWQAYFAGYGIHIAPLELPGHGTRRSQSLHTSHLTLIEDMSHALLGLLPERYAIYGHSLGALLGFELASALQAQGRPPQALFVSGRRPPQLPTPLPWRHQMGDAELVEQLLALGGNGSTLLAHPELQALFLPVIRADFAVTECYQYQPRPALQCPLHSFVGERDPEVSAAQMALWQMHAAAHFSQQVIGGAHFPDEQAQQVLWQEIARRLVQSREKV</sequence>
<dbReference type="SUPFAM" id="SSF53474">
    <property type="entry name" value="alpha/beta-Hydrolases"/>
    <property type="match status" value="1"/>
</dbReference>
<evidence type="ECO:0000256" key="1">
    <source>
        <dbReference type="ARBA" id="ARBA00007169"/>
    </source>
</evidence>
<proteinExistence type="inferred from homology"/>
<reference evidence="3 4" key="1">
    <citation type="journal article" date="2010" name="Int. J. Syst. Evol. Microbiol.">
        <title>Reclassification of Herbaspirillum putei as a later heterotypic synonym of Herbaspirillum huttiense, with the description of H. huttiense subsp. huttiense subsp. nov. and H. huttiense subsp. putei subsp. nov., comb. nov., and description of Herbaspirillum aquaticum sp. nov.</title>
        <authorList>
            <person name="Dobritsa A.P."/>
            <person name="Reddy M.C."/>
            <person name="Samadpour M."/>
        </authorList>
    </citation>
    <scope>NUCLEOTIDE SEQUENCE [LARGE SCALE GENOMIC DNA]</scope>
    <source>
        <strain evidence="3 4">IEH 4430</strain>
    </source>
</reference>
<dbReference type="PANTHER" id="PTHR11487:SF0">
    <property type="entry name" value="S-ACYL FATTY ACID SYNTHASE THIOESTERASE, MEDIUM CHAIN"/>
    <property type="match status" value="1"/>
</dbReference>
<dbReference type="Proteomes" id="UP000214747">
    <property type="component" value="Unassembled WGS sequence"/>
</dbReference>
<dbReference type="PANTHER" id="PTHR11487">
    <property type="entry name" value="THIOESTERASE"/>
    <property type="match status" value="1"/>
</dbReference>
<evidence type="ECO:0000259" key="2">
    <source>
        <dbReference type="Pfam" id="PF00975"/>
    </source>
</evidence>
<comment type="caution">
    <text evidence="3">The sequence shown here is derived from an EMBL/GenBank/DDBJ whole genome shotgun (WGS) entry which is preliminary data.</text>
</comment>
<comment type="similarity">
    <text evidence="1">Belongs to the thioesterase family.</text>
</comment>
<keyword evidence="4" id="KW-1185">Reference proteome</keyword>
<evidence type="ECO:0000313" key="3">
    <source>
        <dbReference type="EMBL" id="OWY35625.1"/>
    </source>
</evidence>
<organism evidence="3 4">
    <name type="scientific">Herbaspirillum aquaticum</name>
    <dbReference type="NCBI Taxonomy" id="568783"/>
    <lineage>
        <taxon>Bacteria</taxon>
        <taxon>Pseudomonadati</taxon>
        <taxon>Pseudomonadota</taxon>
        <taxon>Betaproteobacteria</taxon>
        <taxon>Burkholderiales</taxon>
        <taxon>Oxalobacteraceae</taxon>
        <taxon>Herbaspirillum</taxon>
    </lineage>
</organism>
<dbReference type="GO" id="GO:0008610">
    <property type="term" value="P:lipid biosynthetic process"/>
    <property type="evidence" value="ECO:0007669"/>
    <property type="project" value="TreeGrafter"/>
</dbReference>
<dbReference type="Pfam" id="PF00975">
    <property type="entry name" value="Thioesterase"/>
    <property type="match status" value="1"/>
</dbReference>
<dbReference type="EMBL" id="NJGV01000005">
    <property type="protein sequence ID" value="OWY35625.1"/>
    <property type="molecule type" value="Genomic_DNA"/>
</dbReference>
<dbReference type="InterPro" id="IPR001031">
    <property type="entry name" value="Thioesterase"/>
</dbReference>
<gene>
    <name evidence="3" type="ORF">CEJ45_07390</name>
</gene>
<dbReference type="Gene3D" id="3.40.50.1820">
    <property type="entry name" value="alpha/beta hydrolase"/>
    <property type="match status" value="1"/>
</dbReference>
<protein>
    <recommendedName>
        <fullName evidence="2">Thioesterase domain-containing protein</fullName>
    </recommendedName>
</protein>
<feature type="domain" description="Thioesterase" evidence="2">
    <location>
        <begin position="69"/>
        <end position="279"/>
    </location>
</feature>
<dbReference type="AlphaFoldDB" id="A0A225T0T3"/>
<dbReference type="InterPro" id="IPR012223">
    <property type="entry name" value="TEII"/>
</dbReference>
<dbReference type="InterPro" id="IPR029058">
    <property type="entry name" value="AB_hydrolase_fold"/>
</dbReference>
<accession>A0A225T0T3</accession>